<comment type="caution">
    <text evidence="1">The sequence shown here is derived from an EMBL/GenBank/DDBJ whole genome shotgun (WGS) entry which is preliminary data.</text>
</comment>
<accession>A0A835Y1X8</accession>
<dbReference type="InterPro" id="IPR036770">
    <property type="entry name" value="Ankyrin_rpt-contain_sf"/>
</dbReference>
<dbReference type="GO" id="GO:0046513">
    <property type="term" value="P:ceramide biosynthetic process"/>
    <property type="evidence" value="ECO:0007669"/>
    <property type="project" value="TreeGrafter"/>
</dbReference>
<organism evidence="1 2">
    <name type="scientific">Edaphochlamys debaryana</name>
    <dbReference type="NCBI Taxonomy" id="47281"/>
    <lineage>
        <taxon>Eukaryota</taxon>
        <taxon>Viridiplantae</taxon>
        <taxon>Chlorophyta</taxon>
        <taxon>core chlorophytes</taxon>
        <taxon>Chlorophyceae</taxon>
        <taxon>CS clade</taxon>
        <taxon>Chlamydomonadales</taxon>
        <taxon>Chlamydomonadales incertae sedis</taxon>
        <taxon>Edaphochlamys</taxon>
    </lineage>
</organism>
<dbReference type="Gene3D" id="1.25.40.20">
    <property type="entry name" value="Ankyrin repeat-containing domain"/>
    <property type="match status" value="1"/>
</dbReference>
<proteinExistence type="predicted"/>
<dbReference type="GO" id="GO:0071944">
    <property type="term" value="C:cell periphery"/>
    <property type="evidence" value="ECO:0007669"/>
    <property type="project" value="TreeGrafter"/>
</dbReference>
<dbReference type="GO" id="GO:0005783">
    <property type="term" value="C:endoplasmic reticulum"/>
    <property type="evidence" value="ECO:0007669"/>
    <property type="project" value="TreeGrafter"/>
</dbReference>
<dbReference type="GO" id="GO:0016020">
    <property type="term" value="C:membrane"/>
    <property type="evidence" value="ECO:0007669"/>
    <property type="project" value="TreeGrafter"/>
</dbReference>
<gene>
    <name evidence="1" type="ORF">HYH03_007483</name>
</gene>
<dbReference type="GO" id="GO:0004620">
    <property type="term" value="F:phospholipase activity"/>
    <property type="evidence" value="ECO:0007669"/>
    <property type="project" value="TreeGrafter"/>
</dbReference>
<sequence length="452" mass="47122">MTLAERHQLVSLTASSGDVVNLDVAVQASGCAGPTHAAREAAAATGALLSCQYLCEPGRLDRVYWRDVLPAAARAGHLHIVDWALASGAGRDCCASAAAAAAECGHTQLMRHLLSQAPSPLPSEDLHEVTCSVAEGCDLATLQHFCAQPELQSELWSRPGGKDYYTKYAAASATPDWRDKVEWLRAQGGHLTPFCWSLAARLPEEATAMSDALEAGNAAAVRWLAAQGVRLGVKGALWKAARAGLVEVLQALHEGNCEVSVQDAAYWAASGGSLPLLRWLQATYGLEAMGLGGGPASLLAELCGVAAGSGSAEALRWLLDQGREPGHGPGAEDAAFGRQVWSKAAEAGSGPVLRLLHAEGFAKPTDGDPYAKAAANDDLQTLATLRELGLPWGPGDGAVLRAAVWAQAGLPTLQWMVAHGCPVDWASAEAAARARFSGPALEALVAWMRGRA</sequence>
<evidence type="ECO:0008006" key="3">
    <source>
        <dbReference type="Google" id="ProtNLM"/>
    </source>
</evidence>
<dbReference type="GO" id="GO:0030149">
    <property type="term" value="P:sphingolipid catabolic process"/>
    <property type="evidence" value="ECO:0007669"/>
    <property type="project" value="TreeGrafter"/>
</dbReference>
<reference evidence="1" key="1">
    <citation type="journal article" date="2020" name="bioRxiv">
        <title>Comparative genomics of Chlamydomonas.</title>
        <authorList>
            <person name="Craig R.J."/>
            <person name="Hasan A.R."/>
            <person name="Ness R.W."/>
            <person name="Keightley P.D."/>
        </authorList>
    </citation>
    <scope>NUCLEOTIDE SEQUENCE</scope>
    <source>
        <strain evidence="1">CCAP 11/70</strain>
    </source>
</reference>
<evidence type="ECO:0000313" key="1">
    <source>
        <dbReference type="EMBL" id="KAG2494431.1"/>
    </source>
</evidence>
<dbReference type="AlphaFoldDB" id="A0A835Y1X8"/>
<dbReference type="Proteomes" id="UP000612055">
    <property type="component" value="Unassembled WGS sequence"/>
</dbReference>
<dbReference type="OrthoDB" id="63514at2759"/>
<dbReference type="EMBL" id="JAEHOE010000031">
    <property type="protein sequence ID" value="KAG2494431.1"/>
    <property type="molecule type" value="Genomic_DNA"/>
</dbReference>
<dbReference type="PANTHER" id="PTHR12393:SF6">
    <property type="entry name" value="SPHINGOMYELIN PHOSPHODIESTERASE 2"/>
    <property type="match status" value="1"/>
</dbReference>
<evidence type="ECO:0000313" key="2">
    <source>
        <dbReference type="Proteomes" id="UP000612055"/>
    </source>
</evidence>
<keyword evidence="2" id="KW-1185">Reference proteome</keyword>
<dbReference type="SUPFAM" id="SSF48403">
    <property type="entry name" value="Ankyrin repeat"/>
    <property type="match status" value="1"/>
</dbReference>
<dbReference type="PANTHER" id="PTHR12393">
    <property type="entry name" value="SPHINGOMYELIN PHOSPHODIESTERASE RELATED"/>
    <property type="match status" value="1"/>
</dbReference>
<protein>
    <recommendedName>
        <fullName evidence="3">Ankyrin repeat domain-containing protein</fullName>
    </recommendedName>
</protein>
<name>A0A835Y1X8_9CHLO</name>